<feature type="transmembrane region" description="Helical" evidence="1">
    <location>
        <begin position="155"/>
        <end position="175"/>
    </location>
</feature>
<feature type="transmembrane region" description="Helical" evidence="1">
    <location>
        <begin position="229"/>
        <end position="248"/>
    </location>
</feature>
<evidence type="ECO:0000313" key="3">
    <source>
        <dbReference type="Proteomes" id="UP001190700"/>
    </source>
</evidence>
<dbReference type="Gene3D" id="1.20.120.1630">
    <property type="match status" value="1"/>
</dbReference>
<keyword evidence="1" id="KW-1133">Transmembrane helix</keyword>
<sequence length="354" mass="39565">MPSDSRIAETLIWKPVAWCKMQHFGIQTANALGLQGSRYFPNQFARQLRAQRQFGNTVSVERLRTRGFRSPIHRGSRASRGRAAIQHITRASMIGLFAESPLLGTLAVDMGIQWVAFAIAAFLQTEKFYDLTGSLTFISLAIGTLFAVGSLAPRQILVTGMVVLWALRLGTFLVIRIAKDGKDSRFDEAKKNPPKFFVFWTLQGIWVWVTALPLWLLNSSPGSPAAFSVLDGVGLLLWVVGFAIEAAADFQKFRFKLKDENKGRFIQSGLWKYSRHPNYFGEIMMWWGVYAASVTSLSFPAAAGAMASPLFVMGLLLYVSGVPMLEASADERWGDDPEYQEYKRQSRVILPLPK</sequence>
<comment type="caution">
    <text evidence="2">The sequence shown here is derived from an EMBL/GenBank/DDBJ whole genome shotgun (WGS) entry which is preliminary data.</text>
</comment>
<dbReference type="Pfam" id="PF06966">
    <property type="entry name" value="DUF1295"/>
    <property type="match status" value="1"/>
</dbReference>
<name>A0AAE0BWA9_9CHLO</name>
<keyword evidence="1" id="KW-0812">Transmembrane</keyword>
<evidence type="ECO:0008006" key="4">
    <source>
        <dbReference type="Google" id="ProtNLM"/>
    </source>
</evidence>
<feature type="transmembrane region" description="Helical" evidence="1">
    <location>
        <begin position="128"/>
        <end position="149"/>
    </location>
</feature>
<gene>
    <name evidence="2" type="ORF">CYMTET_46965</name>
</gene>
<evidence type="ECO:0000313" key="2">
    <source>
        <dbReference type="EMBL" id="KAK3243378.1"/>
    </source>
</evidence>
<dbReference type="EMBL" id="LGRX02032922">
    <property type="protein sequence ID" value="KAK3243378.1"/>
    <property type="molecule type" value="Genomic_DNA"/>
</dbReference>
<feature type="transmembrane region" description="Helical" evidence="1">
    <location>
        <begin position="196"/>
        <end position="217"/>
    </location>
</feature>
<protein>
    <recommendedName>
        <fullName evidence="4">Steroid 5-alpha reductase C-terminal domain-containing protein</fullName>
    </recommendedName>
</protein>
<dbReference type="PROSITE" id="PS50244">
    <property type="entry name" value="S5A_REDUCTASE"/>
    <property type="match status" value="1"/>
</dbReference>
<dbReference type="InterPro" id="IPR010721">
    <property type="entry name" value="UstE-like"/>
</dbReference>
<reference evidence="2 3" key="1">
    <citation type="journal article" date="2015" name="Genome Biol. Evol.">
        <title>Comparative Genomics of a Bacterivorous Green Alga Reveals Evolutionary Causalities and Consequences of Phago-Mixotrophic Mode of Nutrition.</title>
        <authorList>
            <person name="Burns J.A."/>
            <person name="Paasch A."/>
            <person name="Narechania A."/>
            <person name="Kim E."/>
        </authorList>
    </citation>
    <scope>NUCLEOTIDE SEQUENCE [LARGE SCALE GENOMIC DNA]</scope>
    <source>
        <strain evidence="2 3">PLY_AMNH</strain>
    </source>
</reference>
<dbReference type="PANTHER" id="PTHR32251">
    <property type="entry name" value="3-OXO-5-ALPHA-STEROID 4-DEHYDROGENASE"/>
    <property type="match status" value="1"/>
</dbReference>
<evidence type="ECO:0000256" key="1">
    <source>
        <dbReference type="SAM" id="Phobius"/>
    </source>
</evidence>
<keyword evidence="1" id="KW-0472">Membrane</keyword>
<proteinExistence type="predicted"/>
<feature type="transmembrane region" description="Helical" evidence="1">
    <location>
        <begin position="102"/>
        <end position="123"/>
    </location>
</feature>
<dbReference type="Proteomes" id="UP001190700">
    <property type="component" value="Unassembled WGS sequence"/>
</dbReference>
<accession>A0AAE0BWA9</accession>
<dbReference type="AlphaFoldDB" id="A0AAE0BWA9"/>
<feature type="transmembrane region" description="Helical" evidence="1">
    <location>
        <begin position="279"/>
        <end position="299"/>
    </location>
</feature>
<keyword evidence="3" id="KW-1185">Reference proteome</keyword>
<dbReference type="PANTHER" id="PTHR32251:SF17">
    <property type="entry name" value="STEROID 5-ALPHA REDUCTASE C-TERMINAL DOMAIN-CONTAINING PROTEIN"/>
    <property type="match status" value="1"/>
</dbReference>
<dbReference type="GO" id="GO:0016020">
    <property type="term" value="C:membrane"/>
    <property type="evidence" value="ECO:0007669"/>
    <property type="project" value="TreeGrafter"/>
</dbReference>
<organism evidence="2 3">
    <name type="scientific">Cymbomonas tetramitiformis</name>
    <dbReference type="NCBI Taxonomy" id="36881"/>
    <lineage>
        <taxon>Eukaryota</taxon>
        <taxon>Viridiplantae</taxon>
        <taxon>Chlorophyta</taxon>
        <taxon>Pyramimonadophyceae</taxon>
        <taxon>Pyramimonadales</taxon>
        <taxon>Pyramimonadaceae</taxon>
        <taxon>Cymbomonas</taxon>
    </lineage>
</organism>